<protein>
    <submittedName>
        <fullName evidence="1">Uncharacterized protein</fullName>
    </submittedName>
</protein>
<dbReference type="Proteomes" id="UP000241769">
    <property type="component" value="Unassembled WGS sequence"/>
</dbReference>
<evidence type="ECO:0000313" key="1">
    <source>
        <dbReference type="EMBL" id="PRP76689.1"/>
    </source>
</evidence>
<keyword evidence="2" id="KW-1185">Reference proteome</keyword>
<comment type="caution">
    <text evidence="1">The sequence shown here is derived from an EMBL/GenBank/DDBJ whole genome shotgun (WGS) entry which is preliminary data.</text>
</comment>
<dbReference type="AlphaFoldDB" id="A0A2P6MY95"/>
<sequence length="86" mass="9839">MAVDRHRVHPQSRREVELEGAVFKKTINESVGLYREEHPRFVLEPRKSGDLNWSAAAIELAESGLSGVDAVMIERHEMCLYNYNAQ</sequence>
<proteinExistence type="predicted"/>
<reference evidence="1 2" key="1">
    <citation type="journal article" date="2018" name="Genome Biol. Evol.">
        <title>Multiple Roots of Fruiting Body Formation in Amoebozoa.</title>
        <authorList>
            <person name="Hillmann F."/>
            <person name="Forbes G."/>
            <person name="Novohradska S."/>
            <person name="Ferling I."/>
            <person name="Riege K."/>
            <person name="Groth M."/>
            <person name="Westermann M."/>
            <person name="Marz M."/>
            <person name="Spaller T."/>
            <person name="Winckler T."/>
            <person name="Schaap P."/>
            <person name="Glockner G."/>
        </authorList>
    </citation>
    <scope>NUCLEOTIDE SEQUENCE [LARGE SCALE GENOMIC DNA]</scope>
    <source>
        <strain evidence="1 2">Jena</strain>
    </source>
</reference>
<name>A0A2P6MY95_9EUKA</name>
<gene>
    <name evidence="1" type="ORF">PROFUN_14958</name>
</gene>
<evidence type="ECO:0000313" key="2">
    <source>
        <dbReference type="Proteomes" id="UP000241769"/>
    </source>
</evidence>
<accession>A0A2P6MY95</accession>
<organism evidence="1 2">
    <name type="scientific">Planoprotostelium fungivorum</name>
    <dbReference type="NCBI Taxonomy" id="1890364"/>
    <lineage>
        <taxon>Eukaryota</taxon>
        <taxon>Amoebozoa</taxon>
        <taxon>Evosea</taxon>
        <taxon>Variosea</taxon>
        <taxon>Cavosteliida</taxon>
        <taxon>Cavosteliaceae</taxon>
        <taxon>Planoprotostelium</taxon>
    </lineage>
</organism>
<dbReference type="EMBL" id="MDYQ01000307">
    <property type="protein sequence ID" value="PRP76689.1"/>
    <property type="molecule type" value="Genomic_DNA"/>
</dbReference>
<dbReference type="InParanoid" id="A0A2P6MY95"/>